<reference evidence="1 2" key="1">
    <citation type="journal article" date="2015" name="Nature">
        <title>rRNA introns, odd ribosomes, and small enigmatic genomes across a large radiation of phyla.</title>
        <authorList>
            <person name="Brown C.T."/>
            <person name="Hug L.A."/>
            <person name="Thomas B.C."/>
            <person name="Sharon I."/>
            <person name="Castelle C.J."/>
            <person name="Singh A."/>
            <person name="Wilkins M.J."/>
            <person name="Williams K.H."/>
            <person name="Banfield J.F."/>
        </authorList>
    </citation>
    <scope>NUCLEOTIDE SEQUENCE [LARGE SCALE GENOMIC DNA]</scope>
</reference>
<organism evidence="1 2">
    <name type="scientific">Candidatus Giovannonibacteria bacterium GW2011_GWA2_44_13b</name>
    <dbReference type="NCBI Taxonomy" id="1618647"/>
    <lineage>
        <taxon>Bacteria</taxon>
        <taxon>Candidatus Giovannoniibacteriota</taxon>
    </lineage>
</organism>
<dbReference type="Proteomes" id="UP000034736">
    <property type="component" value="Unassembled WGS sequence"/>
</dbReference>
<name>A0A0G1H548_9BACT</name>
<comment type="caution">
    <text evidence="1">The sequence shown here is derived from an EMBL/GenBank/DDBJ whole genome shotgun (WGS) entry which is preliminary data.</text>
</comment>
<evidence type="ECO:0000313" key="2">
    <source>
        <dbReference type="Proteomes" id="UP000034736"/>
    </source>
</evidence>
<accession>A0A0G1H548</accession>
<sequence>MSVQSEKDPYTRYTELGGIINEKDYESALGREPEIDHKTLQYMKAAENIAKRAGIELKNTENNADPKIKLYAVLRGDQKPSDVEYHHEQMSDQRLFAEAMRMLDDNDALQKLIRAYPNIDF</sequence>
<gene>
    <name evidence="1" type="ORF">UW30_C0003G0025</name>
</gene>
<dbReference type="EMBL" id="LCHU01000003">
    <property type="protein sequence ID" value="KKT41925.1"/>
    <property type="molecule type" value="Genomic_DNA"/>
</dbReference>
<dbReference type="AlphaFoldDB" id="A0A0G1H548"/>
<evidence type="ECO:0000313" key="1">
    <source>
        <dbReference type="EMBL" id="KKT41925.1"/>
    </source>
</evidence>
<proteinExistence type="predicted"/>
<protein>
    <submittedName>
        <fullName evidence="1">Uncharacterized protein</fullName>
    </submittedName>
</protein>